<feature type="non-terminal residue" evidence="2">
    <location>
        <position position="1"/>
    </location>
</feature>
<evidence type="ECO:0000313" key="3">
    <source>
        <dbReference type="Proteomes" id="UP001465976"/>
    </source>
</evidence>
<evidence type="ECO:0000256" key="1">
    <source>
        <dbReference type="SAM" id="MobiDB-lite"/>
    </source>
</evidence>
<organism evidence="2 3">
    <name type="scientific">Marasmius crinis-equi</name>
    <dbReference type="NCBI Taxonomy" id="585013"/>
    <lineage>
        <taxon>Eukaryota</taxon>
        <taxon>Fungi</taxon>
        <taxon>Dikarya</taxon>
        <taxon>Basidiomycota</taxon>
        <taxon>Agaricomycotina</taxon>
        <taxon>Agaricomycetes</taxon>
        <taxon>Agaricomycetidae</taxon>
        <taxon>Agaricales</taxon>
        <taxon>Marasmiineae</taxon>
        <taxon>Marasmiaceae</taxon>
        <taxon>Marasmius</taxon>
    </lineage>
</organism>
<evidence type="ECO:0000313" key="2">
    <source>
        <dbReference type="EMBL" id="KAL0563824.1"/>
    </source>
</evidence>
<name>A0ABR3ELR0_9AGAR</name>
<reference evidence="2 3" key="1">
    <citation type="submission" date="2024-02" db="EMBL/GenBank/DDBJ databases">
        <title>A draft genome for the cacao thread blight pathogen Marasmius crinis-equi.</title>
        <authorList>
            <person name="Cohen S.P."/>
            <person name="Baruah I.K."/>
            <person name="Amoako-Attah I."/>
            <person name="Bukari Y."/>
            <person name="Meinhardt L.W."/>
            <person name="Bailey B.A."/>
        </authorList>
    </citation>
    <scope>NUCLEOTIDE SEQUENCE [LARGE SCALE GENOMIC DNA]</scope>
    <source>
        <strain evidence="2 3">GH-76</strain>
    </source>
</reference>
<keyword evidence="3" id="KW-1185">Reference proteome</keyword>
<gene>
    <name evidence="2" type="ORF">V5O48_018239</name>
</gene>
<comment type="caution">
    <text evidence="2">The sequence shown here is derived from an EMBL/GenBank/DDBJ whole genome shotgun (WGS) entry which is preliminary data.</text>
</comment>
<accession>A0ABR3ELR0</accession>
<protein>
    <submittedName>
        <fullName evidence="2">Uncharacterized protein</fullName>
    </submittedName>
</protein>
<feature type="region of interest" description="Disordered" evidence="1">
    <location>
        <begin position="445"/>
        <end position="487"/>
    </location>
</feature>
<feature type="compositionally biased region" description="Acidic residues" evidence="1">
    <location>
        <begin position="473"/>
        <end position="487"/>
    </location>
</feature>
<sequence>RSAVEDLRKLLVALDGLSGNLPPKLVGEWEEMLNKWEDLPFPKAKKELQNNNPFRIREQFLSQDKALQELEAEDEAKERRGKISYHSMSAAAFVAASFEVIHVQDKVREKVEEQKRKPTLKQSNKLTEERRAIKQRIHALSEVRAIYMPGLSSYIRRHELEDNTEDVLAEEIVVWLPSRLLAAKVGLVCVPELVSVKSKLQFACANDALDSVCHTLRVKARMLLFKNANIWGQRDSGQSQAVINRIMSRMKQFAEQYRNSRVAYYAVVREGEELGMLPVLAQRGTREDDLEYEVEEEVEAQEAIDLIPADTPDYDYRTKHGTGKTRKVNSWIWGASGQGLKKISLEDGADEDNELVRAGWCRSRARVKRAREEIALLKEEMQRTTAYLTWAGEQWEQLIKGVEQQEVDSGLREGRRAYAKEQEELQFQLRNAFSAMWRRALEAGDDLEATKGDGWDEGKAVKEEEEARRLDDGGSDGEDELDNDENP</sequence>
<dbReference type="Proteomes" id="UP001465976">
    <property type="component" value="Unassembled WGS sequence"/>
</dbReference>
<dbReference type="EMBL" id="JBAHYK010003173">
    <property type="protein sequence ID" value="KAL0563824.1"/>
    <property type="molecule type" value="Genomic_DNA"/>
</dbReference>
<feature type="compositionally biased region" description="Basic and acidic residues" evidence="1">
    <location>
        <begin position="448"/>
        <end position="472"/>
    </location>
</feature>
<proteinExistence type="predicted"/>